<dbReference type="Proteomes" id="UP000283269">
    <property type="component" value="Unassembled WGS sequence"/>
</dbReference>
<reference evidence="3 4" key="1">
    <citation type="journal article" date="2018" name="Evol. Lett.">
        <title>Horizontal gene cluster transfer increased hallucinogenic mushroom diversity.</title>
        <authorList>
            <person name="Reynolds H.T."/>
            <person name="Vijayakumar V."/>
            <person name="Gluck-Thaler E."/>
            <person name="Korotkin H.B."/>
            <person name="Matheny P.B."/>
            <person name="Slot J.C."/>
        </authorList>
    </citation>
    <scope>NUCLEOTIDE SEQUENCE [LARGE SCALE GENOMIC DNA]</scope>
    <source>
        <strain evidence="3 4">2631</strain>
    </source>
</reference>
<feature type="region of interest" description="Disordered" evidence="2">
    <location>
        <begin position="513"/>
        <end position="545"/>
    </location>
</feature>
<feature type="compositionally biased region" description="Polar residues" evidence="2">
    <location>
        <begin position="139"/>
        <end position="150"/>
    </location>
</feature>
<evidence type="ECO:0000256" key="2">
    <source>
        <dbReference type="SAM" id="MobiDB-lite"/>
    </source>
</evidence>
<keyword evidence="1" id="KW-0175">Coiled coil</keyword>
<keyword evidence="4" id="KW-1185">Reference proteome</keyword>
<protein>
    <recommendedName>
        <fullName evidence="5">SWI5-dependent HO expression protein 3</fullName>
    </recommendedName>
</protein>
<dbReference type="EMBL" id="NHYD01000168">
    <property type="protein sequence ID" value="PPQ94992.1"/>
    <property type="molecule type" value="Genomic_DNA"/>
</dbReference>
<evidence type="ECO:0000313" key="3">
    <source>
        <dbReference type="EMBL" id="PPQ94992.1"/>
    </source>
</evidence>
<dbReference type="STRING" id="93625.A0A409XW66"/>
<feature type="region of interest" description="Disordered" evidence="2">
    <location>
        <begin position="106"/>
        <end position="274"/>
    </location>
</feature>
<sequence length="545" mass="59907">MSSSPTKAPNPYPGSPPAASSYSTTTAESTLSPFKNARDRPASRSSSRTSLRTHSPSFSLDDPVSVRNHMSTLKHNIRQQQAQLNSLENIVRSGPRPYGAELQALEDSNPNYNNHPMASSSSSSASAGAGTSASPPSSYVPTSPQTTTTKIQRRSSRDVLLSLAGPESGLPLPRREPGDEPSPLHHHHHQQNGIREGIPSTFPASPTAYNKRPPSPTRTLSRNARALAEEGGPIATSRHTPAKLDPADLSAASSSTLPGLQPPASPNRRISLTPGGTTKVLADLQTGVVNARNALENTKAQLRLSQRSVAQLTRQTEDLKEGRERLRLENEGLNNVVARKERLLQEVLERARKAEGEAATLKAQLKSETTTSKKNIREMEAALAESTSLSQKSEREYLVLRDTIKAMNEAWKLDAERLRAEMAKREEKLVEEAKRVGRMYKELVEKIKKREEGGEVAKLKEEDGRLGREVDEHWRERVQEMRAEVERESQACEEANRIAKHLAEELARLRRLMRSAGRMPPSGGEEEGAEHDTRDDASETPNPPP</sequence>
<evidence type="ECO:0000313" key="4">
    <source>
        <dbReference type="Proteomes" id="UP000283269"/>
    </source>
</evidence>
<feature type="compositionally biased region" description="Low complexity" evidence="2">
    <location>
        <begin position="243"/>
        <end position="255"/>
    </location>
</feature>
<feature type="coiled-coil region" evidence="1">
    <location>
        <begin position="281"/>
        <end position="435"/>
    </location>
</feature>
<feature type="coiled-coil region" evidence="1">
    <location>
        <begin position="475"/>
        <end position="512"/>
    </location>
</feature>
<feature type="compositionally biased region" description="Low complexity" evidence="2">
    <location>
        <begin position="43"/>
        <end position="57"/>
    </location>
</feature>
<feature type="compositionally biased region" description="Low complexity" evidence="2">
    <location>
        <begin position="118"/>
        <end position="137"/>
    </location>
</feature>
<organism evidence="3 4">
    <name type="scientific">Psilocybe cyanescens</name>
    <dbReference type="NCBI Taxonomy" id="93625"/>
    <lineage>
        <taxon>Eukaryota</taxon>
        <taxon>Fungi</taxon>
        <taxon>Dikarya</taxon>
        <taxon>Basidiomycota</taxon>
        <taxon>Agaricomycotina</taxon>
        <taxon>Agaricomycetes</taxon>
        <taxon>Agaricomycetidae</taxon>
        <taxon>Agaricales</taxon>
        <taxon>Agaricineae</taxon>
        <taxon>Strophariaceae</taxon>
        <taxon>Psilocybe</taxon>
    </lineage>
</organism>
<evidence type="ECO:0008006" key="5">
    <source>
        <dbReference type="Google" id="ProtNLM"/>
    </source>
</evidence>
<name>A0A409XW66_PSICY</name>
<gene>
    <name evidence="3" type="ORF">CVT25_003744</name>
</gene>
<feature type="region of interest" description="Disordered" evidence="2">
    <location>
        <begin position="1"/>
        <end position="66"/>
    </location>
</feature>
<dbReference type="OrthoDB" id="6088208at2759"/>
<proteinExistence type="predicted"/>
<accession>A0A409XW66</accession>
<feature type="compositionally biased region" description="Polar residues" evidence="2">
    <location>
        <begin position="106"/>
        <end position="117"/>
    </location>
</feature>
<comment type="caution">
    <text evidence="3">The sequence shown here is derived from an EMBL/GenBank/DDBJ whole genome shotgun (WGS) entry which is preliminary data.</text>
</comment>
<evidence type="ECO:0000256" key="1">
    <source>
        <dbReference type="SAM" id="Coils"/>
    </source>
</evidence>
<dbReference type="InParanoid" id="A0A409XW66"/>
<dbReference type="AlphaFoldDB" id="A0A409XW66"/>
<feature type="compositionally biased region" description="Low complexity" evidence="2">
    <location>
        <begin position="17"/>
        <end position="30"/>
    </location>
</feature>